<dbReference type="PANTHER" id="PTHR42774">
    <property type="entry name" value="PHOSPHOTRANSFERASE SYSTEM TRANSPORT PROTEIN"/>
    <property type="match status" value="1"/>
</dbReference>
<dbReference type="Gene3D" id="3.40.1190.20">
    <property type="match status" value="1"/>
</dbReference>
<dbReference type="InterPro" id="IPR029056">
    <property type="entry name" value="Ribokinase-like"/>
</dbReference>
<evidence type="ECO:0000259" key="1">
    <source>
        <dbReference type="Pfam" id="PF00294"/>
    </source>
</evidence>
<evidence type="ECO:0000313" key="2">
    <source>
        <dbReference type="EMBL" id="MCI5754838.1"/>
    </source>
</evidence>
<keyword evidence="2" id="KW-0418">Kinase</keyword>
<dbReference type="InterPro" id="IPR052562">
    <property type="entry name" value="Ketohexokinase-related"/>
</dbReference>
<sequence>MNRKAMDKGIIVAGSMIVDNLKKIDIYPGPCNLTPIRKNEMALGGLVNNCIQDLARIDPEIPLKALGIVGDDTCGNFIFEKLGKFSNIDVSALQKRGETSFTDVMYDSVRRTRAYFQFYGSNADLCIDDFDFDKVTGSIMHVGYILLLDNLDQPHPVYGTKMGEVLHKAQSYGIKTSIDIVSEESDRYRTVVAPALKYVDYCIINEMEAGKIVGIPSSDENGHIIEENMPKICRALRELGVRDWIIVHARDASYGLDTDGTFIRMDCIDIPRSLIVATTGAGDAFCSGALYGAYKGMSMKEAMYFATGVASCSLFSASASDGVRSYDETLKLCAEYPVPACEEYKI</sequence>
<dbReference type="Proteomes" id="UP001139365">
    <property type="component" value="Unassembled WGS sequence"/>
</dbReference>
<dbReference type="PANTHER" id="PTHR42774:SF3">
    <property type="entry name" value="KETOHEXOKINASE"/>
    <property type="match status" value="1"/>
</dbReference>
<protein>
    <submittedName>
        <fullName evidence="2">Carbohydrate kinase family protein</fullName>
    </submittedName>
</protein>
<dbReference type="Pfam" id="PF00294">
    <property type="entry name" value="PfkB"/>
    <property type="match status" value="1"/>
</dbReference>
<dbReference type="EMBL" id="JALEMU010000018">
    <property type="protein sequence ID" value="MCI5754838.1"/>
    <property type="molecule type" value="Genomic_DNA"/>
</dbReference>
<gene>
    <name evidence="2" type="ORF">MR241_00905</name>
</gene>
<reference evidence="2 3" key="1">
    <citation type="submission" date="2022-03" db="EMBL/GenBank/DDBJ databases">
        <title>Metagenome-assembled genomes from swine fecal metagenomes.</title>
        <authorList>
            <person name="Holman D.B."/>
            <person name="Kommadath A."/>
        </authorList>
    </citation>
    <scope>NUCLEOTIDE SEQUENCE [LARGE SCALE GENOMIC DNA]</scope>
    <source>
        <strain evidence="2">SUG147</strain>
    </source>
</reference>
<accession>A0AAE3FHX6</accession>
<evidence type="ECO:0000313" key="3">
    <source>
        <dbReference type="Proteomes" id="UP001139365"/>
    </source>
</evidence>
<dbReference type="SUPFAM" id="SSF53613">
    <property type="entry name" value="Ribokinase-like"/>
    <property type="match status" value="1"/>
</dbReference>
<proteinExistence type="predicted"/>
<feature type="domain" description="Carbohydrate kinase PfkB" evidence="1">
    <location>
        <begin position="47"/>
        <end position="321"/>
    </location>
</feature>
<dbReference type="InterPro" id="IPR011611">
    <property type="entry name" value="PfkB_dom"/>
</dbReference>
<comment type="caution">
    <text evidence="2">The sequence shown here is derived from an EMBL/GenBank/DDBJ whole genome shotgun (WGS) entry which is preliminary data.</text>
</comment>
<name>A0AAE3FHX6_9BACT</name>
<keyword evidence="2" id="KW-0808">Transferase</keyword>
<organism evidence="2 3">
    <name type="scientific">Candidatus Colimorpha enterica</name>
    <dbReference type="NCBI Taxonomy" id="3083063"/>
    <lineage>
        <taxon>Bacteria</taxon>
        <taxon>Pseudomonadati</taxon>
        <taxon>Bacteroidota</taxon>
        <taxon>Bacteroidia</taxon>
        <taxon>Bacteroidales</taxon>
        <taxon>Candidatus Colimorpha</taxon>
    </lineage>
</organism>
<dbReference type="GO" id="GO:0016301">
    <property type="term" value="F:kinase activity"/>
    <property type="evidence" value="ECO:0007669"/>
    <property type="project" value="UniProtKB-KW"/>
</dbReference>
<dbReference type="AlphaFoldDB" id="A0AAE3FHX6"/>